<dbReference type="InterPro" id="IPR003265">
    <property type="entry name" value="HhH-GPD_domain"/>
</dbReference>
<feature type="compositionally biased region" description="Polar residues" evidence="9">
    <location>
        <begin position="372"/>
        <end position="382"/>
    </location>
</feature>
<keyword evidence="3 8" id="KW-0378">Hydrolase</keyword>
<evidence type="ECO:0000256" key="4">
    <source>
        <dbReference type="ARBA" id="ARBA00023204"/>
    </source>
</evidence>
<keyword evidence="4 8" id="KW-0234">DNA repair</keyword>
<comment type="function">
    <text evidence="8">Bifunctional DNA N-glycosylase with associated apurinic/apyrimidinic (AP) lyase function that catalyzes the first step in base excision repair (BER), the primary repair pathway for the repair of oxidative DNA damage. The DNA N-glycosylase activity releases the damaged DNA base from DNA by cleaving the N-glycosidic bond, leaving an AP site. The AP lyase activity cleaves the phosphodiester bond 3' to the AP site by a beta-elimination. Primarily recognizes and repairs oxidative base damage of pyrimidines.</text>
</comment>
<evidence type="ECO:0000256" key="8">
    <source>
        <dbReference type="HAMAP-Rule" id="MF_03183"/>
    </source>
</evidence>
<evidence type="ECO:0000256" key="2">
    <source>
        <dbReference type="ARBA" id="ARBA00022763"/>
    </source>
</evidence>
<evidence type="ECO:0000256" key="9">
    <source>
        <dbReference type="SAM" id="MobiDB-lite"/>
    </source>
</evidence>
<dbReference type="InterPro" id="IPR030841">
    <property type="entry name" value="NTH1"/>
</dbReference>
<dbReference type="Proteomes" id="UP001556367">
    <property type="component" value="Unassembled WGS sequence"/>
</dbReference>
<dbReference type="PANTHER" id="PTHR43286">
    <property type="entry name" value="ENDONUCLEASE III-LIKE PROTEIN 1"/>
    <property type="match status" value="1"/>
</dbReference>
<evidence type="ECO:0000256" key="7">
    <source>
        <dbReference type="ARBA" id="ARBA00044632"/>
    </source>
</evidence>
<dbReference type="EC" id="4.2.99.18" evidence="8"/>
<comment type="catalytic activity">
    <reaction evidence="7 8">
        <text>2'-deoxyribonucleotide-(2'-deoxyribose 5'-phosphate)-2'-deoxyribonucleotide-DNA = a 3'-end 2'-deoxyribonucleotide-(2,3-dehydro-2,3-deoxyribose 5'-phosphate)-DNA + a 5'-end 5'-phospho-2'-deoxyribonucleoside-DNA + H(+)</text>
        <dbReference type="Rhea" id="RHEA:66592"/>
        <dbReference type="Rhea" id="RHEA-COMP:13180"/>
        <dbReference type="Rhea" id="RHEA-COMP:16897"/>
        <dbReference type="Rhea" id="RHEA-COMP:17067"/>
        <dbReference type="ChEBI" id="CHEBI:15378"/>
        <dbReference type="ChEBI" id="CHEBI:136412"/>
        <dbReference type="ChEBI" id="CHEBI:157695"/>
        <dbReference type="ChEBI" id="CHEBI:167181"/>
        <dbReference type="EC" id="4.2.99.18"/>
    </reaction>
</comment>
<comment type="subcellular location">
    <subcellularLocation>
        <location evidence="8">Nucleus</location>
    </subcellularLocation>
    <subcellularLocation>
        <location evidence="8">Mitochondrion</location>
    </subcellularLocation>
</comment>
<sequence>MPSGLLTIHSNLYCRVSFAFMSTRRLQPSRRVTKLASHTSPYHASVTLYEAESTEIDLPSTPRRSKRIKTEHTESEVMPSLSPALEVQPLDTSHLHALDGTQEDVKKPLKKTNAAMKSPKKQKAIRQTLDVPHPEPDNWRETYATIKKMRENIVAPVDTMGCDQAQFKETDPKNSRFATLVSLMLSSQTKDEVTDAAVSNLREALGGSLSLDGVINASEDTISQAICKVGFWRRKTGYIKQTAQRLRDDFKSDVPQTVDELCSLPGVGPKMAFLLLQVAWNLNVGIGVDVHVHRITNRLGWHRPPTKAPEETRLNLQSWLPSEYHREINHMLVGFGQMVCLPVGPRCGECDLSESGLCPSAQKGKKIKQRPQSRTLVKSSDSVDPDPGPKLEIELEQVVKSEA</sequence>
<protein>
    <recommendedName>
        <fullName evidence="8">Endonuclease III homolog</fullName>
        <ecNumber evidence="8">3.2.2.-</ecNumber>
        <ecNumber evidence="8">4.2.99.18</ecNumber>
    </recommendedName>
    <alternativeName>
        <fullName evidence="8">Bifunctional DNA N-glycosylase/DNA-(apurinic or apyrimidinic site) lyase</fullName>
        <shortName evidence="8">DNA glycosylase/AP lyase</shortName>
    </alternativeName>
</protein>
<dbReference type="HAMAP" id="MF_03183">
    <property type="entry name" value="Endonuclease_III_Nth"/>
    <property type="match status" value="1"/>
</dbReference>
<evidence type="ECO:0000256" key="1">
    <source>
        <dbReference type="ARBA" id="ARBA00008343"/>
    </source>
</evidence>
<reference evidence="12" key="1">
    <citation type="submission" date="2024-06" db="EMBL/GenBank/DDBJ databases">
        <title>Multi-omics analyses provide insights into the biosynthesis of the anticancer antibiotic pleurotin in Hohenbuehelia grisea.</title>
        <authorList>
            <person name="Weaver J.A."/>
            <person name="Alberti F."/>
        </authorList>
    </citation>
    <scope>NUCLEOTIDE SEQUENCE [LARGE SCALE GENOMIC DNA]</scope>
    <source>
        <strain evidence="12">T-177</strain>
    </source>
</reference>
<comment type="similarity">
    <text evidence="1 8">Belongs to the Nth/MutY family.</text>
</comment>
<evidence type="ECO:0000256" key="3">
    <source>
        <dbReference type="ARBA" id="ARBA00022801"/>
    </source>
</evidence>
<keyword evidence="12" id="KW-1185">Reference proteome</keyword>
<evidence type="ECO:0000256" key="6">
    <source>
        <dbReference type="ARBA" id="ARBA00023295"/>
    </source>
</evidence>
<feature type="region of interest" description="Disordered" evidence="9">
    <location>
        <begin position="361"/>
        <end position="403"/>
    </location>
</feature>
<dbReference type="Pfam" id="PF00633">
    <property type="entry name" value="HHH"/>
    <property type="match status" value="1"/>
</dbReference>
<organism evidence="11 12">
    <name type="scientific">Hohenbuehelia grisea</name>
    <dbReference type="NCBI Taxonomy" id="104357"/>
    <lineage>
        <taxon>Eukaryota</taxon>
        <taxon>Fungi</taxon>
        <taxon>Dikarya</taxon>
        <taxon>Basidiomycota</taxon>
        <taxon>Agaricomycotina</taxon>
        <taxon>Agaricomycetes</taxon>
        <taxon>Agaricomycetidae</taxon>
        <taxon>Agaricales</taxon>
        <taxon>Pleurotineae</taxon>
        <taxon>Pleurotaceae</taxon>
        <taxon>Hohenbuehelia</taxon>
    </lineage>
</organism>
<dbReference type="InterPro" id="IPR000445">
    <property type="entry name" value="HhH_motif"/>
</dbReference>
<comment type="caution">
    <text evidence="8">Lacks conserved residue(s) required for the propagation of feature annotation.</text>
</comment>
<evidence type="ECO:0000256" key="5">
    <source>
        <dbReference type="ARBA" id="ARBA00023239"/>
    </source>
</evidence>
<comment type="caution">
    <text evidence="11">The sequence shown here is derived from an EMBL/GenBank/DDBJ whole genome shotgun (WGS) entry which is preliminary data.</text>
</comment>
<keyword evidence="5 8" id="KW-0456">Lyase</keyword>
<dbReference type="EC" id="3.2.2.-" evidence="8"/>
<dbReference type="Gene3D" id="1.10.340.30">
    <property type="entry name" value="Hypothetical protein, domain 2"/>
    <property type="match status" value="1"/>
</dbReference>
<dbReference type="Gene3D" id="1.10.1670.10">
    <property type="entry name" value="Helix-hairpin-Helix base-excision DNA repair enzymes (C-terminal)"/>
    <property type="match status" value="1"/>
</dbReference>
<dbReference type="InterPro" id="IPR004036">
    <property type="entry name" value="Endonuclease-III-like_CS2"/>
</dbReference>
<evidence type="ECO:0000313" key="12">
    <source>
        <dbReference type="Proteomes" id="UP001556367"/>
    </source>
</evidence>
<dbReference type="SUPFAM" id="SSF48150">
    <property type="entry name" value="DNA-glycosylase"/>
    <property type="match status" value="1"/>
</dbReference>
<dbReference type="PANTHER" id="PTHR43286:SF1">
    <property type="entry name" value="ENDONUCLEASE III-LIKE PROTEIN 1"/>
    <property type="match status" value="1"/>
</dbReference>
<proteinExistence type="inferred from homology"/>
<evidence type="ECO:0000259" key="10">
    <source>
        <dbReference type="SMART" id="SM00478"/>
    </source>
</evidence>
<keyword evidence="8" id="KW-0496">Mitochondrion</keyword>
<dbReference type="SMART" id="SM00478">
    <property type="entry name" value="ENDO3c"/>
    <property type="match status" value="1"/>
</dbReference>
<feature type="compositionally biased region" description="Basic and acidic residues" evidence="9">
    <location>
        <begin position="387"/>
        <end position="403"/>
    </location>
</feature>
<feature type="region of interest" description="Disordered" evidence="9">
    <location>
        <begin position="55"/>
        <end position="80"/>
    </location>
</feature>
<dbReference type="Pfam" id="PF00730">
    <property type="entry name" value="HhH-GPD"/>
    <property type="match status" value="1"/>
</dbReference>
<accession>A0ABR3JMW2</accession>
<feature type="domain" description="HhH-GPD" evidence="10">
    <location>
        <begin position="185"/>
        <end position="338"/>
    </location>
</feature>
<gene>
    <name evidence="8" type="primary">NTH1</name>
    <name evidence="11" type="ORF">HGRIS_002789</name>
</gene>
<dbReference type="PROSITE" id="PS01155">
    <property type="entry name" value="ENDONUCLEASE_III_2"/>
    <property type="match status" value="1"/>
</dbReference>
<keyword evidence="8" id="KW-0539">Nucleus</keyword>
<evidence type="ECO:0000313" key="11">
    <source>
        <dbReference type="EMBL" id="KAL0956657.1"/>
    </source>
</evidence>
<keyword evidence="6 8" id="KW-0326">Glycosidase</keyword>
<name>A0ABR3JMW2_9AGAR</name>
<dbReference type="CDD" id="cd00056">
    <property type="entry name" value="ENDO3c"/>
    <property type="match status" value="1"/>
</dbReference>
<dbReference type="InterPro" id="IPR011257">
    <property type="entry name" value="DNA_glycosylase"/>
</dbReference>
<feature type="region of interest" description="Disordered" evidence="9">
    <location>
        <begin position="116"/>
        <end position="137"/>
    </location>
</feature>
<dbReference type="EMBL" id="JASNQZ010000006">
    <property type="protein sequence ID" value="KAL0956657.1"/>
    <property type="molecule type" value="Genomic_DNA"/>
</dbReference>
<keyword evidence="2 8" id="KW-0227">DNA damage</keyword>
<dbReference type="InterPro" id="IPR023170">
    <property type="entry name" value="HhH_base_excis_C"/>
</dbReference>